<dbReference type="InterPro" id="IPR036397">
    <property type="entry name" value="RNaseH_sf"/>
</dbReference>
<dbReference type="PANTHER" id="PTHR48475:SF2">
    <property type="entry name" value="RIBONUCLEASE H"/>
    <property type="match status" value="1"/>
</dbReference>
<dbReference type="Gene3D" id="1.10.340.70">
    <property type="match status" value="1"/>
</dbReference>
<dbReference type="Pfam" id="PF17921">
    <property type="entry name" value="Integrase_H2C2"/>
    <property type="match status" value="1"/>
</dbReference>
<protein>
    <submittedName>
        <fullName evidence="4">Reverse transcriptase domain-containing protein</fullName>
    </submittedName>
</protein>
<dbReference type="Proteomes" id="UP001151760">
    <property type="component" value="Unassembled WGS sequence"/>
</dbReference>
<dbReference type="SUPFAM" id="SSF53098">
    <property type="entry name" value="Ribonuclease H-like"/>
    <property type="match status" value="1"/>
</dbReference>
<feature type="region of interest" description="Disordered" evidence="1">
    <location>
        <begin position="155"/>
        <end position="209"/>
    </location>
</feature>
<dbReference type="InterPro" id="IPR041588">
    <property type="entry name" value="Integrase_H2C2"/>
</dbReference>
<dbReference type="InterPro" id="IPR012337">
    <property type="entry name" value="RNaseH-like_sf"/>
</dbReference>
<evidence type="ECO:0000313" key="5">
    <source>
        <dbReference type="Proteomes" id="UP001151760"/>
    </source>
</evidence>
<comment type="caution">
    <text evidence="4">The sequence shown here is derived from an EMBL/GenBank/DDBJ whole genome shotgun (WGS) entry which is preliminary data.</text>
</comment>
<dbReference type="EMBL" id="BQNB010012885">
    <property type="protein sequence ID" value="GJT09140.1"/>
    <property type="molecule type" value="Genomic_DNA"/>
</dbReference>
<keyword evidence="4" id="KW-0808">Transferase</keyword>
<dbReference type="InterPro" id="IPR002156">
    <property type="entry name" value="RNaseH_domain"/>
</dbReference>
<reference evidence="4" key="2">
    <citation type="submission" date="2022-01" db="EMBL/GenBank/DDBJ databases">
        <authorList>
            <person name="Yamashiro T."/>
            <person name="Shiraishi A."/>
            <person name="Satake H."/>
            <person name="Nakayama K."/>
        </authorList>
    </citation>
    <scope>NUCLEOTIDE SEQUENCE</scope>
</reference>
<feature type="compositionally biased region" description="Basic and acidic residues" evidence="1">
    <location>
        <begin position="158"/>
        <end position="168"/>
    </location>
</feature>
<evidence type="ECO:0000313" key="4">
    <source>
        <dbReference type="EMBL" id="GJT09140.1"/>
    </source>
</evidence>
<dbReference type="GO" id="GO:0003964">
    <property type="term" value="F:RNA-directed DNA polymerase activity"/>
    <property type="evidence" value="ECO:0007669"/>
    <property type="project" value="UniProtKB-KW"/>
</dbReference>
<dbReference type="PANTHER" id="PTHR48475">
    <property type="entry name" value="RIBONUCLEASE H"/>
    <property type="match status" value="1"/>
</dbReference>
<accession>A0ABQ5B2Q8</accession>
<proteinExistence type="predicted"/>
<evidence type="ECO:0000259" key="3">
    <source>
        <dbReference type="Pfam" id="PF17921"/>
    </source>
</evidence>
<name>A0ABQ5B2Q8_9ASTR</name>
<dbReference type="CDD" id="cd09279">
    <property type="entry name" value="RNase_HI_like"/>
    <property type="match status" value="1"/>
</dbReference>
<keyword evidence="4" id="KW-0695">RNA-directed DNA polymerase</keyword>
<evidence type="ECO:0000256" key="1">
    <source>
        <dbReference type="SAM" id="MobiDB-lite"/>
    </source>
</evidence>
<organism evidence="4 5">
    <name type="scientific">Tanacetum coccineum</name>
    <dbReference type="NCBI Taxonomy" id="301880"/>
    <lineage>
        <taxon>Eukaryota</taxon>
        <taxon>Viridiplantae</taxon>
        <taxon>Streptophyta</taxon>
        <taxon>Embryophyta</taxon>
        <taxon>Tracheophyta</taxon>
        <taxon>Spermatophyta</taxon>
        <taxon>Magnoliopsida</taxon>
        <taxon>eudicotyledons</taxon>
        <taxon>Gunneridae</taxon>
        <taxon>Pentapetalae</taxon>
        <taxon>asterids</taxon>
        <taxon>campanulids</taxon>
        <taxon>Asterales</taxon>
        <taxon>Asteraceae</taxon>
        <taxon>Asteroideae</taxon>
        <taxon>Anthemideae</taxon>
        <taxon>Anthemidinae</taxon>
        <taxon>Tanacetum</taxon>
    </lineage>
</organism>
<reference evidence="4" key="1">
    <citation type="journal article" date="2022" name="Int. J. Mol. Sci.">
        <title>Draft Genome of Tanacetum Coccineum: Genomic Comparison of Closely Related Tanacetum-Family Plants.</title>
        <authorList>
            <person name="Yamashiro T."/>
            <person name="Shiraishi A."/>
            <person name="Nakayama K."/>
            <person name="Satake H."/>
        </authorList>
    </citation>
    <scope>NUCLEOTIDE SEQUENCE</scope>
</reference>
<feature type="domain" description="RNase H type-1" evidence="2">
    <location>
        <begin position="320"/>
        <end position="403"/>
    </location>
</feature>
<gene>
    <name evidence="4" type="ORF">Tco_0843602</name>
</gene>
<dbReference type="Gene3D" id="3.30.420.10">
    <property type="entry name" value="Ribonuclease H-like superfamily/Ribonuclease H"/>
    <property type="match status" value="1"/>
</dbReference>
<dbReference type="Pfam" id="PF13456">
    <property type="entry name" value="RVT_3"/>
    <property type="match status" value="1"/>
</dbReference>
<feature type="domain" description="Integrase zinc-binding" evidence="3">
    <location>
        <begin position="498"/>
        <end position="545"/>
    </location>
</feature>
<sequence>MVQVMFEHCFDNFSSAIKARLTPTQTELVGFSGEQLIPIRKVELEVKFGGGGLFQRTMLKFTVVRASSPYNIILGHTGMRELGVVSSTIRSMVKFPTPRGIANLVARAAPVYECRWSERQMLRHEEEREVMRLEELEDSKVEKVRMEVPGLHGYLEWDQGKPQEDKGSGRHVVPQNLEGDAKFNKRSSSGRPKGKADTNPICQSDSPRGRAKLRPLEKLALCLLHLFRRLRGYFKAHPIKVITDQPIKQMLNKAKVSRKLAKYAVELEAYNITLVGKENPEEWTLYRDRASSLKGVKAWLVLIDPSSKEHAYAIRLTFPSTNNETEYEALLAGLRIARKMKVKALKVKVDLKLVACQMNGEFVASSEGMAKYLAKAKEHATLFRKFSIENIPKNQKADVLSKLASVAFNHLIKEVLVEVLKVKSMDTQEVNTIVEEEEDNWMTLIIKCLEEEVWPTNENEAKTLRMKISQYTTEEGVLFKKSYLSLMLRCVGPLQANYIIREVHKGACGMHAGARSVVAKNNEAVYYWPTMHQDTKEVVDKCDSC</sequence>
<keyword evidence="4" id="KW-0548">Nucleotidyltransferase</keyword>
<evidence type="ECO:0000259" key="2">
    <source>
        <dbReference type="Pfam" id="PF13456"/>
    </source>
</evidence>
<keyword evidence="5" id="KW-1185">Reference proteome</keyword>